<name>A0ABT0K0E5_9ACTN</name>
<accession>A0ABT0K0E5</accession>
<evidence type="ECO:0000256" key="1">
    <source>
        <dbReference type="SAM" id="MobiDB-lite"/>
    </source>
</evidence>
<dbReference type="Proteomes" id="UP001201873">
    <property type="component" value="Unassembled WGS sequence"/>
</dbReference>
<proteinExistence type="predicted"/>
<evidence type="ECO:0000313" key="3">
    <source>
        <dbReference type="Proteomes" id="UP001201873"/>
    </source>
</evidence>
<dbReference type="EMBL" id="JALKFT010000015">
    <property type="protein sequence ID" value="MCK9877271.1"/>
    <property type="molecule type" value="Genomic_DNA"/>
</dbReference>
<evidence type="ECO:0008006" key="4">
    <source>
        <dbReference type="Google" id="ProtNLM"/>
    </source>
</evidence>
<organism evidence="2 3">
    <name type="scientific">Frankia umida</name>
    <dbReference type="NCBI Taxonomy" id="573489"/>
    <lineage>
        <taxon>Bacteria</taxon>
        <taxon>Bacillati</taxon>
        <taxon>Actinomycetota</taxon>
        <taxon>Actinomycetes</taxon>
        <taxon>Frankiales</taxon>
        <taxon>Frankiaceae</taxon>
        <taxon>Frankia</taxon>
    </lineage>
</organism>
<keyword evidence="3" id="KW-1185">Reference proteome</keyword>
<dbReference type="RefSeq" id="WP_248825524.1">
    <property type="nucleotide sequence ID" value="NZ_JALKFT010000015.1"/>
</dbReference>
<feature type="region of interest" description="Disordered" evidence="1">
    <location>
        <begin position="147"/>
        <end position="174"/>
    </location>
</feature>
<protein>
    <recommendedName>
        <fullName evidence="4">DUF4304 domain-containing protein</fullName>
    </recommendedName>
</protein>
<sequence>MSAKDVSFKAWTNRLRAEGYLVCPASCAVPVDLRGVRRDGLGLHFRCRGTSIRLAVYRPGRAAWQLAIRDETWCPEEALQLWRHRPLDGPPPSDDAVIAFPGETGPDREIVLDGARRWGWSGHEAGLLPPEDAADLFDHLIAELPSVPGTQPLPLQPTPLPTARGARHLSPAVL</sequence>
<comment type="caution">
    <text evidence="2">The sequence shown here is derived from an EMBL/GenBank/DDBJ whole genome shotgun (WGS) entry which is preliminary data.</text>
</comment>
<evidence type="ECO:0000313" key="2">
    <source>
        <dbReference type="EMBL" id="MCK9877271.1"/>
    </source>
</evidence>
<reference evidence="2 3" key="1">
    <citation type="submission" date="2022-04" db="EMBL/GenBank/DDBJ databases">
        <title>Genome diversity in the genus Frankia.</title>
        <authorList>
            <person name="Carlos-Shanley C."/>
            <person name="Hahn D."/>
        </authorList>
    </citation>
    <scope>NUCLEOTIDE SEQUENCE [LARGE SCALE GENOMIC DNA]</scope>
    <source>
        <strain evidence="2 3">Ag45/Mut15</strain>
    </source>
</reference>
<gene>
    <name evidence="2" type="ORF">MXD59_16060</name>
</gene>